<comment type="caution">
    <text evidence="1">The sequence shown here is derived from an EMBL/GenBank/DDBJ whole genome shotgun (WGS) entry which is preliminary data.</text>
</comment>
<name>A0ABS4ZDZ6_9MICO</name>
<keyword evidence="2" id="KW-1185">Reference proteome</keyword>
<evidence type="ECO:0000313" key="2">
    <source>
        <dbReference type="Proteomes" id="UP001519362"/>
    </source>
</evidence>
<evidence type="ECO:0000313" key="1">
    <source>
        <dbReference type="EMBL" id="MBP2435502.1"/>
    </source>
</evidence>
<dbReference type="EMBL" id="JAGIOL010000001">
    <property type="protein sequence ID" value="MBP2435502.1"/>
    <property type="molecule type" value="Genomic_DNA"/>
</dbReference>
<gene>
    <name evidence="1" type="ORF">JOF34_000088</name>
</gene>
<reference evidence="1 2" key="1">
    <citation type="submission" date="2021-03" db="EMBL/GenBank/DDBJ databases">
        <title>Sequencing the genomes of 1000 actinobacteria strains.</title>
        <authorList>
            <person name="Klenk H.-P."/>
        </authorList>
    </citation>
    <scope>NUCLEOTIDE SEQUENCE [LARGE SCALE GENOMIC DNA]</scope>
    <source>
        <strain evidence="1 2">DSM 24221</strain>
    </source>
</reference>
<sequence>MHIINGLHEFLNDDAEFVAASLLTERPRGHGAERVPPACREARTGRSCRRVKRQALRHAACDGSELASTAAMLTRCDAFPPSHSW</sequence>
<dbReference type="Proteomes" id="UP001519362">
    <property type="component" value="Unassembled WGS sequence"/>
</dbReference>
<organism evidence="1 2">
    <name type="scientific">Microbacterium amylolyticum</name>
    <dbReference type="NCBI Taxonomy" id="936337"/>
    <lineage>
        <taxon>Bacteria</taxon>
        <taxon>Bacillati</taxon>
        <taxon>Actinomycetota</taxon>
        <taxon>Actinomycetes</taxon>
        <taxon>Micrococcales</taxon>
        <taxon>Microbacteriaceae</taxon>
        <taxon>Microbacterium</taxon>
    </lineage>
</organism>
<proteinExistence type="predicted"/>
<protein>
    <submittedName>
        <fullName evidence="1">Uncharacterized protein</fullName>
    </submittedName>
</protein>
<accession>A0ABS4ZDZ6</accession>